<evidence type="ECO:0000313" key="2">
    <source>
        <dbReference type="Proteomes" id="UP001631969"/>
    </source>
</evidence>
<protein>
    <submittedName>
        <fullName evidence="1">DeoR/GlpR family DNA-binding transcription regulator</fullName>
    </submittedName>
</protein>
<reference evidence="1" key="1">
    <citation type="submission" date="2024-12" db="EMBL/GenBank/DDBJ databases">
        <authorList>
            <person name="Wu N."/>
        </authorList>
    </citation>
    <scope>NUCLEOTIDE SEQUENCE</scope>
    <source>
        <strain evidence="1">P15</strain>
    </source>
</reference>
<accession>A0ACC7NZP0</accession>
<comment type="caution">
    <text evidence="1">The sequence shown here is derived from an EMBL/GenBank/DDBJ whole genome shotgun (WGS) entry which is preliminary data.</text>
</comment>
<keyword evidence="2" id="KW-1185">Reference proteome</keyword>
<organism evidence="1 2">
    <name type="scientific">Paenibacillus mesotrionivorans</name>
    <dbReference type="NCBI Taxonomy" id="3160968"/>
    <lineage>
        <taxon>Bacteria</taxon>
        <taxon>Bacillati</taxon>
        <taxon>Bacillota</taxon>
        <taxon>Bacilli</taxon>
        <taxon>Bacillales</taxon>
        <taxon>Paenibacillaceae</taxon>
        <taxon>Paenibacillus</taxon>
    </lineage>
</organism>
<dbReference type="EMBL" id="JBJURJ010000012">
    <property type="protein sequence ID" value="MFM9330238.1"/>
    <property type="molecule type" value="Genomic_DNA"/>
</dbReference>
<dbReference type="Proteomes" id="UP001631969">
    <property type="component" value="Unassembled WGS sequence"/>
</dbReference>
<evidence type="ECO:0000313" key="1">
    <source>
        <dbReference type="EMBL" id="MFM9330238.1"/>
    </source>
</evidence>
<gene>
    <name evidence="1" type="ORF">ACI1P1_18215</name>
</gene>
<proteinExistence type="predicted"/>
<sequence>MSKNLMADERRSLLIEYLTKHQRATVKELSLELQVSEATLRTDLNLLEEEGILRRIHGGAVLVAQQQVVPAGSSFSFSAREKKNTDEKAAIGQKAMDFLQEGQCIMIDASTTALELAKSLKRTQIKLTVITSGIYTALELKDNPYLHVILIGGVLRMGSGAIEGTLGAGILGEVRADLLFTSPAGFKPDSGLMDFNVYEVELKRRMVESADRVVALIDSTKFNVGSIASYAQSGKIHDVITDTGTPPEMIRQLEESGIRVSTVRAQR</sequence>
<keyword evidence="1" id="KW-0238">DNA-binding</keyword>
<name>A0ACC7NZP0_9BACL</name>